<keyword evidence="2" id="KW-1185">Reference proteome</keyword>
<name>A0A8J3JFR7_9ACTN</name>
<dbReference type="Proteomes" id="UP000612808">
    <property type="component" value="Unassembled WGS sequence"/>
</dbReference>
<dbReference type="Gene3D" id="3.10.490.10">
    <property type="entry name" value="Gamma-glutamyl cyclotransferase-like"/>
    <property type="match status" value="1"/>
</dbReference>
<dbReference type="RefSeq" id="WP_203664325.1">
    <property type="nucleotide sequence ID" value="NZ_BAAAZM010000015.1"/>
</dbReference>
<organism evidence="1 2">
    <name type="scientific">Actinocatenispora rupis</name>
    <dbReference type="NCBI Taxonomy" id="519421"/>
    <lineage>
        <taxon>Bacteria</taxon>
        <taxon>Bacillati</taxon>
        <taxon>Actinomycetota</taxon>
        <taxon>Actinomycetes</taxon>
        <taxon>Micromonosporales</taxon>
        <taxon>Micromonosporaceae</taxon>
        <taxon>Actinocatenispora</taxon>
    </lineage>
</organism>
<comment type="caution">
    <text evidence="1">The sequence shown here is derived from an EMBL/GenBank/DDBJ whole genome shotgun (WGS) entry which is preliminary data.</text>
</comment>
<evidence type="ECO:0008006" key="3">
    <source>
        <dbReference type="Google" id="ProtNLM"/>
    </source>
</evidence>
<evidence type="ECO:0000313" key="1">
    <source>
        <dbReference type="EMBL" id="GID15849.1"/>
    </source>
</evidence>
<dbReference type="EMBL" id="BOMB01000048">
    <property type="protein sequence ID" value="GID15849.1"/>
    <property type="molecule type" value="Genomic_DNA"/>
</dbReference>
<gene>
    <name evidence="1" type="ORF">Aru02nite_67380</name>
</gene>
<sequence length="214" mass="23085">MPPDQVWYAAYGSNMLPDRLRCYLRGGRPPGGRRTYPGCRDGSDPADSAALRIDGGLYFAGESRAWTGGMAFLDHRLPESTPAAAYLLTVGQFSDVVAQEMHREPGTDLPLGEVLATGRARLGPGRYETLVRVGTRGGLPVLTFTSPGRADEQAWSRPAPAYLGMIAAGLHRTHGWSVGPIVDHLASLRGVRGRWTRPELHETVTARLRPAGTG</sequence>
<dbReference type="AlphaFoldDB" id="A0A8J3JFR7"/>
<proteinExistence type="predicted"/>
<evidence type="ECO:0000313" key="2">
    <source>
        <dbReference type="Proteomes" id="UP000612808"/>
    </source>
</evidence>
<reference evidence="1" key="1">
    <citation type="submission" date="2021-01" db="EMBL/GenBank/DDBJ databases">
        <title>Whole genome shotgun sequence of Actinocatenispora rupis NBRC 107355.</title>
        <authorList>
            <person name="Komaki H."/>
            <person name="Tamura T."/>
        </authorList>
    </citation>
    <scope>NUCLEOTIDE SEQUENCE</scope>
    <source>
        <strain evidence="1">NBRC 107355</strain>
    </source>
</reference>
<accession>A0A8J3JFR7</accession>
<protein>
    <recommendedName>
        <fullName evidence="3">Histone deacetylase</fullName>
    </recommendedName>
</protein>